<comment type="caution">
    <text evidence="1">The sequence shown here is derived from an EMBL/GenBank/DDBJ whole genome shotgun (WGS) entry which is preliminary data.</text>
</comment>
<proteinExistence type="predicted"/>
<evidence type="ECO:0000313" key="1">
    <source>
        <dbReference type="EMBL" id="KAI9462145.1"/>
    </source>
</evidence>
<gene>
    <name evidence="1" type="ORF">F5148DRAFT_1276620</name>
</gene>
<accession>A0ACC0U4U0</accession>
<sequence>MILSTTKASQLARLHTFLSFTAFIGALVIASSLHYTKVVQNAVAGWPEEWFPSVSATIGDWYPERNIFQILIALNSGKFGRVIFFSMSPRFALIGYGYLLNRSKFPSSALPGLMLVTGILRSLSCGGWVYITSSDDHDAHDILMILYIVLNLPWMFGNIQLSRGNVRRRRRYRILWAFRFWVTLLPMIYFFIQHKVHHVPGAYTYYAFCEWSLIFFDILYDSVTILDFENNELEVSINYFLASQGSHSSIFRCPSTSTDKNVSTLSAGEKSSLVQEHAEAHPETHLPLISELLVTCRPSLSFLSDLYFAYQSWTLLTGLPITLFYFSIWELALAGPEFSSLAALSPLLLGFTPVLSFATSRGGRTALAGAAGAIGIGLWWAESVWVRLGAVIFGVFCSGIRWAAEWRSDTQPGYHYVGFLLSSLSKHLNYGNNPAWPILDSATGGQHVIVLILGFFALIEFGTRPDYPFPASLDEVQQSSPKVGNRQAPAFREQWLLPSLALGSLIYSLHERLSDPSSLIAWSWSGFPTSGPHPHVHAPLTLLAQVLAAFLVLALSPFDSPPLSKAPSRVPRVAAVFPNISAHPLVFAIGVLSTYLMHTRTGWVGYAGGLLNAAFLTFITPAILQNAGAAARTCGAGRVFGRHGLSGSVFLFVGTFTVAYAFVPGAWSFRERTDLVLTAQLALIAPFFNWHPSSLSSAAPLPPIPRVARRYIRTTLALIAVATLIGPLRKSAPPAPTPAPAHERARILNAGIWAVHFGIDNAGRDSQHAMRDLFRDLDLDVVGLLETDLHRPVFGRQGSYMDIGPGPNKHTWGCVLLSKFPILSSRHHLLPSPDGELAPAIEAVIDAYGVNVTVIVAHNGQEETPLDRELQATELARIMSASYPDPLIFPRIPAPYQIMVTDGRVHDINKDDMDRWCEYIFYRGVHRTAYARVSRGSVTDTELQVGQFAIPAYGTTTGEGAVPEADLYLRAQREDLPKEHWFPDAFFGNAESGGVRGHYYHVFDAPLYYKLPLASASASAQ</sequence>
<dbReference type="EMBL" id="JAGFNK010000170">
    <property type="protein sequence ID" value="KAI9462145.1"/>
    <property type="molecule type" value="Genomic_DNA"/>
</dbReference>
<keyword evidence="2" id="KW-1185">Reference proteome</keyword>
<dbReference type="Proteomes" id="UP001207468">
    <property type="component" value="Unassembled WGS sequence"/>
</dbReference>
<reference evidence="1" key="1">
    <citation type="submission" date="2021-03" db="EMBL/GenBank/DDBJ databases">
        <title>Evolutionary priming and transition to the ectomycorrhizal habit in an iconic lineage of mushroom-forming fungi: is preadaptation a requirement?</title>
        <authorList>
            <consortium name="DOE Joint Genome Institute"/>
            <person name="Looney B.P."/>
            <person name="Miyauchi S."/>
            <person name="Morin E."/>
            <person name="Drula E."/>
            <person name="Courty P.E."/>
            <person name="Chicoki N."/>
            <person name="Fauchery L."/>
            <person name="Kohler A."/>
            <person name="Kuo A."/>
            <person name="LaButti K."/>
            <person name="Pangilinan J."/>
            <person name="Lipzen A."/>
            <person name="Riley R."/>
            <person name="Andreopoulos W."/>
            <person name="He G."/>
            <person name="Johnson J."/>
            <person name="Barry K.W."/>
            <person name="Grigoriev I.V."/>
            <person name="Nagy L."/>
            <person name="Hibbett D."/>
            <person name="Henrissat B."/>
            <person name="Matheny P.B."/>
            <person name="Labbe J."/>
            <person name="Martin A.F."/>
        </authorList>
    </citation>
    <scope>NUCLEOTIDE SEQUENCE</scope>
    <source>
        <strain evidence="1">BPL698</strain>
    </source>
</reference>
<evidence type="ECO:0000313" key="2">
    <source>
        <dbReference type="Proteomes" id="UP001207468"/>
    </source>
</evidence>
<name>A0ACC0U4U0_9AGAM</name>
<protein>
    <submittedName>
        <fullName evidence="1">Frag1/DRAM/Sfk1 family-domain-containing protein</fullName>
    </submittedName>
</protein>
<organism evidence="1 2">
    <name type="scientific">Russula earlei</name>
    <dbReference type="NCBI Taxonomy" id="71964"/>
    <lineage>
        <taxon>Eukaryota</taxon>
        <taxon>Fungi</taxon>
        <taxon>Dikarya</taxon>
        <taxon>Basidiomycota</taxon>
        <taxon>Agaricomycotina</taxon>
        <taxon>Agaricomycetes</taxon>
        <taxon>Russulales</taxon>
        <taxon>Russulaceae</taxon>
        <taxon>Russula</taxon>
    </lineage>
</organism>